<keyword evidence="7" id="KW-1185">Reference proteome</keyword>
<proteinExistence type="predicted"/>
<dbReference type="InterPro" id="IPR036866">
    <property type="entry name" value="RibonucZ/Hydroxyglut_hydro"/>
</dbReference>
<dbReference type="Proteomes" id="UP000198870">
    <property type="component" value="Unassembled WGS sequence"/>
</dbReference>
<dbReference type="CDD" id="cd06262">
    <property type="entry name" value="metallo-hydrolase-like_MBL-fold"/>
    <property type="match status" value="1"/>
</dbReference>
<keyword evidence="3" id="KW-0378">Hydrolase</keyword>
<keyword evidence="2" id="KW-0479">Metal-binding</keyword>
<comment type="cofactor">
    <cofactor evidence="1">
        <name>Zn(2+)</name>
        <dbReference type="ChEBI" id="CHEBI:29105"/>
    </cofactor>
</comment>
<dbReference type="STRING" id="419481.SAMN05216233_11179"/>
<sequence length="208" mass="22155">MLITDLVVGPIGANCIILGCETTREAVVIDPGDDASRILKALADEKLTVKAIINTHGHFDHVGANKRLKEATGADLMIHEADASMLQELSVTAMAFGLRAENSPPADRLLADGDTVTFGNKTLAVLHTPGHTPGGITLYCKEEKTAFSGDTLFYGSIGRTDLPGGNYATLISSIKEQLFSLPDDTVVYTGHGPKTTIGTEKQYNPFLK</sequence>
<dbReference type="SUPFAM" id="SSF56281">
    <property type="entry name" value="Metallo-hydrolase/oxidoreductase"/>
    <property type="match status" value="1"/>
</dbReference>
<dbReference type="PANTHER" id="PTHR46233">
    <property type="entry name" value="HYDROXYACYLGLUTATHIONE HYDROLASE GLOC"/>
    <property type="match status" value="1"/>
</dbReference>
<evidence type="ECO:0000313" key="7">
    <source>
        <dbReference type="Proteomes" id="UP000198870"/>
    </source>
</evidence>
<evidence type="ECO:0000256" key="4">
    <source>
        <dbReference type="ARBA" id="ARBA00022833"/>
    </source>
</evidence>
<evidence type="ECO:0000256" key="3">
    <source>
        <dbReference type="ARBA" id="ARBA00022801"/>
    </source>
</evidence>
<dbReference type="Gene3D" id="3.60.15.10">
    <property type="entry name" value="Ribonuclease Z/Hydroxyacylglutathione hydrolase-like"/>
    <property type="match status" value="1"/>
</dbReference>
<feature type="domain" description="Metallo-beta-lactamase" evidence="5">
    <location>
        <begin position="12"/>
        <end position="191"/>
    </location>
</feature>
<evidence type="ECO:0000259" key="5">
    <source>
        <dbReference type="SMART" id="SM00849"/>
    </source>
</evidence>
<reference evidence="6 7" key="1">
    <citation type="submission" date="2016-10" db="EMBL/GenBank/DDBJ databases">
        <authorList>
            <person name="de Groot N.N."/>
        </authorList>
    </citation>
    <scope>NUCLEOTIDE SEQUENCE [LARGE SCALE GENOMIC DNA]</scope>
    <source>
        <strain evidence="6 7">AA1</strain>
    </source>
</reference>
<evidence type="ECO:0000313" key="6">
    <source>
        <dbReference type="EMBL" id="SCY53978.1"/>
    </source>
</evidence>
<dbReference type="OrthoDB" id="9802991at2"/>
<dbReference type="SMART" id="SM00849">
    <property type="entry name" value="Lactamase_B"/>
    <property type="match status" value="1"/>
</dbReference>
<dbReference type="GO" id="GO:0016787">
    <property type="term" value="F:hydrolase activity"/>
    <property type="evidence" value="ECO:0007669"/>
    <property type="project" value="UniProtKB-KW"/>
</dbReference>
<accession>A0A1G5GTK6</accession>
<evidence type="ECO:0000256" key="1">
    <source>
        <dbReference type="ARBA" id="ARBA00001947"/>
    </source>
</evidence>
<name>A0A1G5GTK6_9BACT</name>
<keyword evidence="4" id="KW-0862">Zinc</keyword>
<protein>
    <submittedName>
        <fullName evidence="6">Glyoxylase, beta-lactamase superfamily II</fullName>
    </submittedName>
</protein>
<dbReference type="Pfam" id="PF00753">
    <property type="entry name" value="Lactamase_B"/>
    <property type="match status" value="1"/>
</dbReference>
<dbReference type="RefSeq" id="WP_092211612.1">
    <property type="nucleotide sequence ID" value="NZ_FMUX01000011.1"/>
</dbReference>
<dbReference type="InterPro" id="IPR001279">
    <property type="entry name" value="Metallo-B-lactamas"/>
</dbReference>
<evidence type="ECO:0000256" key="2">
    <source>
        <dbReference type="ARBA" id="ARBA00022723"/>
    </source>
</evidence>
<gene>
    <name evidence="6" type="ORF">SAMN05216233_11179</name>
</gene>
<dbReference type="AlphaFoldDB" id="A0A1G5GTK6"/>
<dbReference type="PANTHER" id="PTHR46233:SF3">
    <property type="entry name" value="HYDROXYACYLGLUTATHIONE HYDROLASE GLOC"/>
    <property type="match status" value="1"/>
</dbReference>
<dbReference type="InterPro" id="IPR051453">
    <property type="entry name" value="MBL_Glyoxalase_II"/>
</dbReference>
<dbReference type="EMBL" id="FMUX01000011">
    <property type="protein sequence ID" value="SCY53978.1"/>
    <property type="molecule type" value="Genomic_DNA"/>
</dbReference>
<organism evidence="6 7">
    <name type="scientific">Desulfoluna spongiiphila</name>
    <dbReference type="NCBI Taxonomy" id="419481"/>
    <lineage>
        <taxon>Bacteria</taxon>
        <taxon>Pseudomonadati</taxon>
        <taxon>Thermodesulfobacteriota</taxon>
        <taxon>Desulfobacteria</taxon>
        <taxon>Desulfobacterales</taxon>
        <taxon>Desulfolunaceae</taxon>
        <taxon>Desulfoluna</taxon>
    </lineage>
</organism>
<dbReference type="GO" id="GO:0046872">
    <property type="term" value="F:metal ion binding"/>
    <property type="evidence" value="ECO:0007669"/>
    <property type="project" value="UniProtKB-KW"/>
</dbReference>